<sequence>MADVRGSTPLGSTVPQLPPEPRSARAGRGSAVPEGFRMAGLVVLLLVAVVVLGAAHWYLWRRLVRDVTGSRRLRRVGAAVAVVLALLVPVTLVGTRQLGPVHSGWLAWPGFLWMALLFYLFLALAVLELPRLAALRIAGRTTRATRATWVDAAVPVGGGIAQAESPAEGQPESPPVGRRLVIARGAALAATAAAAGTVGYGLYRGLGAPEVKTVQVGLKRLDPRLAGFRITMASDIHLGPILGRAHTERIVRLINATSPDLVAVVGDLADGSAAELGPAAEPLARLVSRHGTFFVTGNHDYFSGADAWIEELADFGVRTLRNQHLEIAHGAAAFDLAGVNDVTGSSYHDGPDFTAALRDRDPDRAVVLLAHQPVQVHDAVAHGVDLQLSGHTHGGQLAPFNYAVRLQQPVVAGLARFAGSGGSPDTQLYVSRGAGAWGPPVRVGAPPDITVIELHPA</sequence>
<dbReference type="GO" id="GO:0009245">
    <property type="term" value="P:lipid A biosynthetic process"/>
    <property type="evidence" value="ECO:0007669"/>
    <property type="project" value="TreeGrafter"/>
</dbReference>
<organism evidence="8 9">
    <name type="scientific">Peterkaempfera bronchialis</name>
    <dbReference type="NCBI Taxonomy" id="2126346"/>
    <lineage>
        <taxon>Bacteria</taxon>
        <taxon>Bacillati</taxon>
        <taxon>Actinomycetota</taxon>
        <taxon>Actinomycetes</taxon>
        <taxon>Kitasatosporales</taxon>
        <taxon>Streptomycetaceae</taxon>
        <taxon>Peterkaempfera</taxon>
    </lineage>
</organism>
<name>A0A345SY27_9ACTN</name>
<evidence type="ECO:0000313" key="8">
    <source>
        <dbReference type="EMBL" id="AXI78632.1"/>
    </source>
</evidence>
<evidence type="ECO:0000256" key="4">
    <source>
        <dbReference type="ARBA" id="ARBA00061089"/>
    </source>
</evidence>
<feature type="transmembrane region" description="Helical" evidence="6">
    <location>
        <begin position="105"/>
        <end position="127"/>
    </location>
</feature>
<keyword evidence="9" id="KW-1185">Reference proteome</keyword>
<feature type="region of interest" description="Disordered" evidence="5">
    <location>
        <begin position="1"/>
        <end position="30"/>
    </location>
</feature>
<keyword evidence="6" id="KW-0812">Transmembrane</keyword>
<dbReference type="InterPro" id="IPR004843">
    <property type="entry name" value="Calcineurin-like_PHP"/>
</dbReference>
<feature type="transmembrane region" description="Helical" evidence="6">
    <location>
        <begin position="38"/>
        <end position="60"/>
    </location>
</feature>
<dbReference type="Pfam" id="PF00149">
    <property type="entry name" value="Metallophos"/>
    <property type="match status" value="1"/>
</dbReference>
<dbReference type="GO" id="GO:0008758">
    <property type="term" value="F:UDP-2,3-diacylglucosamine hydrolase activity"/>
    <property type="evidence" value="ECO:0007669"/>
    <property type="project" value="TreeGrafter"/>
</dbReference>
<comment type="similarity">
    <text evidence="4">Belongs to the metallophosphoesterase superfamily.</text>
</comment>
<dbReference type="PANTHER" id="PTHR31302">
    <property type="entry name" value="TRANSMEMBRANE PROTEIN WITH METALLOPHOSPHOESTERASE DOMAIN-RELATED"/>
    <property type="match status" value="1"/>
</dbReference>
<comment type="cofactor">
    <cofactor evidence="1">
        <name>a divalent metal cation</name>
        <dbReference type="ChEBI" id="CHEBI:60240"/>
    </cofactor>
</comment>
<dbReference type="FunFam" id="3.60.21.10:FF:000028">
    <property type="entry name" value="Putative metallophosphoesterase"/>
    <property type="match status" value="1"/>
</dbReference>
<keyword evidence="3" id="KW-0378">Hydrolase</keyword>
<gene>
    <name evidence="8" type="ORF">C7M71_015550</name>
</gene>
<accession>A0A345SY27</accession>
<dbReference type="OrthoDB" id="9780884at2"/>
<dbReference type="Proteomes" id="UP000249340">
    <property type="component" value="Chromosome"/>
</dbReference>
<dbReference type="EMBL" id="CP031264">
    <property type="protein sequence ID" value="AXI78632.1"/>
    <property type="molecule type" value="Genomic_DNA"/>
</dbReference>
<dbReference type="KEGG" id="stri:C7M71_015550"/>
<dbReference type="InterPro" id="IPR051158">
    <property type="entry name" value="Metallophosphoesterase_sf"/>
</dbReference>
<proteinExistence type="inferred from homology"/>
<feature type="domain" description="Calcineurin-like phosphoesterase" evidence="7">
    <location>
        <begin position="228"/>
        <end position="394"/>
    </location>
</feature>
<evidence type="ECO:0000256" key="2">
    <source>
        <dbReference type="ARBA" id="ARBA00022723"/>
    </source>
</evidence>
<feature type="transmembrane region" description="Helical" evidence="6">
    <location>
        <begin position="72"/>
        <end position="93"/>
    </location>
</feature>
<dbReference type="CDD" id="cd07385">
    <property type="entry name" value="MPP_YkuE_C"/>
    <property type="match status" value="1"/>
</dbReference>
<evidence type="ECO:0000256" key="6">
    <source>
        <dbReference type="SAM" id="Phobius"/>
    </source>
</evidence>
<evidence type="ECO:0000256" key="5">
    <source>
        <dbReference type="SAM" id="MobiDB-lite"/>
    </source>
</evidence>
<dbReference type="GO" id="GO:0046872">
    <property type="term" value="F:metal ion binding"/>
    <property type="evidence" value="ECO:0007669"/>
    <property type="project" value="UniProtKB-KW"/>
</dbReference>
<dbReference type="AlphaFoldDB" id="A0A345SY27"/>
<evidence type="ECO:0000259" key="7">
    <source>
        <dbReference type="Pfam" id="PF00149"/>
    </source>
</evidence>
<keyword evidence="6" id="KW-1133">Transmembrane helix</keyword>
<reference evidence="9" key="1">
    <citation type="submission" date="2018-07" db="EMBL/GenBank/DDBJ databases">
        <title>Streptacidiphilus bronchialis DSM 106435 chromosome.</title>
        <authorList>
            <person name="Batra D."/>
            <person name="Gulvik C.A."/>
        </authorList>
    </citation>
    <scope>NUCLEOTIDE SEQUENCE [LARGE SCALE GENOMIC DNA]</scope>
    <source>
        <strain evidence="9">DSM 106435</strain>
    </source>
</reference>
<protein>
    <submittedName>
        <fullName evidence="8">Metallophosphoesterase</fullName>
    </submittedName>
</protein>
<dbReference type="InterPro" id="IPR029052">
    <property type="entry name" value="Metallo-depent_PP-like"/>
</dbReference>
<evidence type="ECO:0000256" key="1">
    <source>
        <dbReference type="ARBA" id="ARBA00001968"/>
    </source>
</evidence>
<dbReference type="Gene3D" id="3.60.21.10">
    <property type="match status" value="1"/>
</dbReference>
<keyword evidence="6" id="KW-0472">Membrane</keyword>
<dbReference type="GO" id="GO:0016020">
    <property type="term" value="C:membrane"/>
    <property type="evidence" value="ECO:0007669"/>
    <property type="project" value="GOC"/>
</dbReference>
<dbReference type="SUPFAM" id="SSF56300">
    <property type="entry name" value="Metallo-dependent phosphatases"/>
    <property type="match status" value="1"/>
</dbReference>
<dbReference type="PANTHER" id="PTHR31302:SF31">
    <property type="entry name" value="PHOSPHODIESTERASE YAEI"/>
    <property type="match status" value="1"/>
</dbReference>
<evidence type="ECO:0000256" key="3">
    <source>
        <dbReference type="ARBA" id="ARBA00022801"/>
    </source>
</evidence>
<keyword evidence="2" id="KW-0479">Metal-binding</keyword>
<evidence type="ECO:0000313" key="9">
    <source>
        <dbReference type="Proteomes" id="UP000249340"/>
    </source>
</evidence>